<dbReference type="AlphaFoldDB" id="W7DTT1"/>
<proteinExistence type="predicted"/>
<name>W7DTT1_BIPV3</name>
<dbReference type="Proteomes" id="UP000054337">
    <property type="component" value="Unassembled WGS sequence"/>
</dbReference>
<keyword evidence="2" id="KW-1185">Reference proteome</keyword>
<evidence type="ECO:0000313" key="1">
    <source>
        <dbReference type="EMBL" id="EUN21513.1"/>
    </source>
</evidence>
<sequence length="124" mass="13358">MEIQNAIQVSYGGEDKFTNGEQTHHGFGLGKDFQGTHHYSNQPLSLAGGGYARQLCLTKSPGGDVYSLGDFTSRGHCILILLSLALLVNTGNIDLLVADVLYDLSTSIPRATKMETKTKTISLN</sequence>
<reference evidence="1 2" key="1">
    <citation type="journal article" date="2013" name="PLoS Genet.">
        <title>Comparative genome structure, secondary metabolite, and effector coding capacity across Cochliobolus pathogens.</title>
        <authorList>
            <person name="Condon B.J."/>
            <person name="Leng Y."/>
            <person name="Wu D."/>
            <person name="Bushley K.E."/>
            <person name="Ohm R.A."/>
            <person name="Otillar R."/>
            <person name="Martin J."/>
            <person name="Schackwitz W."/>
            <person name="Grimwood J."/>
            <person name="MohdZainudin N."/>
            <person name="Xue C."/>
            <person name="Wang R."/>
            <person name="Manning V.A."/>
            <person name="Dhillon B."/>
            <person name="Tu Z.J."/>
            <person name="Steffenson B.J."/>
            <person name="Salamov A."/>
            <person name="Sun H."/>
            <person name="Lowry S."/>
            <person name="LaButti K."/>
            <person name="Han J."/>
            <person name="Copeland A."/>
            <person name="Lindquist E."/>
            <person name="Barry K."/>
            <person name="Schmutz J."/>
            <person name="Baker S.E."/>
            <person name="Ciuffetti L.M."/>
            <person name="Grigoriev I.V."/>
            <person name="Zhong S."/>
            <person name="Turgeon B.G."/>
        </authorList>
    </citation>
    <scope>NUCLEOTIDE SEQUENCE [LARGE SCALE GENOMIC DNA]</scope>
    <source>
        <strain evidence="1 2">FI3</strain>
    </source>
</reference>
<protein>
    <submittedName>
        <fullName evidence="1">Uncharacterized protein</fullName>
    </submittedName>
</protein>
<gene>
    <name evidence="1" type="ORF">COCVIDRAFT_20578</name>
</gene>
<dbReference type="RefSeq" id="XP_014551087.1">
    <property type="nucleotide sequence ID" value="XM_014695601.1"/>
</dbReference>
<accession>W7DTT1</accession>
<dbReference type="HOGENOM" id="CLU_2003503_0_0_1"/>
<evidence type="ECO:0000313" key="2">
    <source>
        <dbReference type="Proteomes" id="UP000054337"/>
    </source>
</evidence>
<dbReference type="GeneID" id="26252560"/>
<dbReference type="EMBL" id="KI968844">
    <property type="protein sequence ID" value="EUN21513.1"/>
    <property type="molecule type" value="Genomic_DNA"/>
</dbReference>
<organism evidence="1 2">
    <name type="scientific">Bipolaris victoriae (strain FI3)</name>
    <name type="common">Victoria blight of oats agent</name>
    <name type="synonym">Cochliobolus victoriae</name>
    <dbReference type="NCBI Taxonomy" id="930091"/>
    <lineage>
        <taxon>Eukaryota</taxon>
        <taxon>Fungi</taxon>
        <taxon>Dikarya</taxon>
        <taxon>Ascomycota</taxon>
        <taxon>Pezizomycotina</taxon>
        <taxon>Dothideomycetes</taxon>
        <taxon>Pleosporomycetidae</taxon>
        <taxon>Pleosporales</taxon>
        <taxon>Pleosporineae</taxon>
        <taxon>Pleosporaceae</taxon>
        <taxon>Bipolaris</taxon>
    </lineage>
</organism>